<proteinExistence type="predicted"/>
<dbReference type="PROSITE" id="PS50983">
    <property type="entry name" value="FE_B12_PBP"/>
    <property type="match status" value="1"/>
</dbReference>
<accession>A0A2S0PDE3</accession>
<dbReference type="InterPro" id="IPR050902">
    <property type="entry name" value="ABC_Transporter_SBP"/>
</dbReference>
<feature type="chain" id="PRO_5015503400" evidence="1">
    <location>
        <begin position="20"/>
        <end position="340"/>
    </location>
</feature>
<reference evidence="3 4" key="1">
    <citation type="submission" date="2018-04" db="EMBL/GenBank/DDBJ databases">
        <title>Denitrifier Microvirgula.</title>
        <authorList>
            <person name="Anderson E."/>
            <person name="Jang J."/>
            <person name="Ishii S."/>
        </authorList>
    </citation>
    <scope>NUCLEOTIDE SEQUENCE [LARGE SCALE GENOMIC DNA]</scope>
    <source>
        <strain evidence="3 4">BE2.4</strain>
    </source>
</reference>
<dbReference type="InterPro" id="IPR002491">
    <property type="entry name" value="ABC_transptr_periplasmic_BD"/>
</dbReference>
<dbReference type="OrthoDB" id="9775594at2"/>
<evidence type="ECO:0000313" key="3">
    <source>
        <dbReference type="EMBL" id="AVY95400.1"/>
    </source>
</evidence>
<feature type="signal peptide" evidence="1">
    <location>
        <begin position="1"/>
        <end position="19"/>
    </location>
</feature>
<evidence type="ECO:0000256" key="1">
    <source>
        <dbReference type="SAM" id="SignalP"/>
    </source>
</evidence>
<gene>
    <name evidence="3" type="ORF">DAI18_16125</name>
</gene>
<keyword evidence="4" id="KW-1185">Reference proteome</keyword>
<dbReference type="PANTHER" id="PTHR30535:SF34">
    <property type="entry name" value="MOLYBDATE-BINDING PROTEIN MOLA"/>
    <property type="match status" value="1"/>
</dbReference>
<organism evidence="3 4">
    <name type="scientific">Microvirgula aerodenitrificans</name>
    <dbReference type="NCBI Taxonomy" id="57480"/>
    <lineage>
        <taxon>Bacteria</taxon>
        <taxon>Pseudomonadati</taxon>
        <taxon>Pseudomonadota</taxon>
        <taxon>Betaproteobacteria</taxon>
        <taxon>Neisseriales</taxon>
        <taxon>Aquaspirillaceae</taxon>
        <taxon>Microvirgula</taxon>
    </lineage>
</organism>
<dbReference type="Proteomes" id="UP000244173">
    <property type="component" value="Chromosome"/>
</dbReference>
<keyword evidence="1" id="KW-0732">Signal</keyword>
<dbReference type="GO" id="GO:0071281">
    <property type="term" value="P:cellular response to iron ion"/>
    <property type="evidence" value="ECO:0007669"/>
    <property type="project" value="TreeGrafter"/>
</dbReference>
<feature type="domain" description="Fe/B12 periplasmic-binding" evidence="2">
    <location>
        <begin position="24"/>
        <end position="290"/>
    </location>
</feature>
<dbReference type="Gene3D" id="3.40.50.1980">
    <property type="entry name" value="Nitrogenase molybdenum iron protein domain"/>
    <property type="match status" value="2"/>
</dbReference>
<dbReference type="Gene3D" id="1.20.58.2180">
    <property type="match status" value="1"/>
</dbReference>
<dbReference type="SUPFAM" id="SSF53807">
    <property type="entry name" value="Helical backbone' metal receptor"/>
    <property type="match status" value="1"/>
</dbReference>
<dbReference type="STRING" id="1122240.GCA_000620105_02713"/>
<sequence length="340" mass="36792">MNVRHGLIALLSGCAPLLAATPQRIVTIPIPAASMITALDAGPQRLVGIHPGALPGIRDRFLGQRFPALLTLRTDIVAGGRFTPNIETLLTLRPDLVLQWTHLPTASLHTLERAGLRTLGMRYGSQADLEAALTAIGAATGTEARTGALLRHQRNTRRALAGPSGPRPRVVYLRSLAHGLKAGGNGSYMTHVIELAGGVNLATAVNGSMADVTFEQLLGWAPDILLLGGFDDNVPARLYADPKWRAVKAVRERRVYKMPLGGIWWEVPSHESALGWIWLHALLNHSPASAARLLADMRSQYRLLYRHTLTRDEIDRILHRNANAGSAGYTLFGEAANVGQ</sequence>
<dbReference type="AlphaFoldDB" id="A0A2S0PDE3"/>
<name>A0A2S0PDE3_9NEIS</name>
<dbReference type="KEGG" id="maer:DAI18_16125"/>
<evidence type="ECO:0000259" key="2">
    <source>
        <dbReference type="PROSITE" id="PS50983"/>
    </source>
</evidence>
<dbReference type="RefSeq" id="WP_107889926.1">
    <property type="nucleotide sequence ID" value="NZ_CP028519.1"/>
</dbReference>
<protein>
    <submittedName>
        <fullName evidence="3">Iron ABC transporter substrate-binding protein</fullName>
    </submittedName>
</protein>
<evidence type="ECO:0000313" key="4">
    <source>
        <dbReference type="Proteomes" id="UP000244173"/>
    </source>
</evidence>
<dbReference type="PANTHER" id="PTHR30535">
    <property type="entry name" value="VITAMIN B12-BINDING PROTEIN"/>
    <property type="match status" value="1"/>
</dbReference>
<dbReference type="Pfam" id="PF01497">
    <property type="entry name" value="Peripla_BP_2"/>
    <property type="match status" value="1"/>
</dbReference>
<dbReference type="EMBL" id="CP028519">
    <property type="protein sequence ID" value="AVY95400.1"/>
    <property type="molecule type" value="Genomic_DNA"/>
</dbReference>